<dbReference type="SUPFAM" id="SSF56645">
    <property type="entry name" value="Acyl-CoA dehydrogenase NM domain-like"/>
    <property type="match status" value="1"/>
</dbReference>
<organism evidence="4 5">
    <name type="scientific">Pseudochelatococcus lubricantis</name>
    <dbReference type="NCBI Taxonomy" id="1538102"/>
    <lineage>
        <taxon>Bacteria</taxon>
        <taxon>Pseudomonadati</taxon>
        <taxon>Pseudomonadota</taxon>
        <taxon>Alphaproteobacteria</taxon>
        <taxon>Hyphomicrobiales</taxon>
        <taxon>Chelatococcaceae</taxon>
        <taxon>Pseudochelatococcus</taxon>
    </lineage>
</organism>
<evidence type="ECO:0000259" key="3">
    <source>
        <dbReference type="Pfam" id="PF08028"/>
    </source>
</evidence>
<evidence type="ECO:0000313" key="4">
    <source>
        <dbReference type="EMBL" id="NIJ58877.1"/>
    </source>
</evidence>
<dbReference type="InterPro" id="IPR046373">
    <property type="entry name" value="Acyl-CoA_Oxase/DH_mid-dom_sf"/>
</dbReference>
<dbReference type="Gene3D" id="2.40.110.10">
    <property type="entry name" value="Butyryl-CoA Dehydrogenase, subunit A, domain 2"/>
    <property type="match status" value="1"/>
</dbReference>
<dbReference type="InterPro" id="IPR013107">
    <property type="entry name" value="Acyl-CoA_DH_C"/>
</dbReference>
<dbReference type="Gene3D" id="1.20.140.10">
    <property type="entry name" value="Butyryl-CoA Dehydrogenase, subunit A, domain 3"/>
    <property type="match status" value="1"/>
</dbReference>
<protein>
    <submittedName>
        <fullName evidence="4">Alkylation response protein AidB-like acyl-CoA dehydrogenase</fullName>
    </submittedName>
</protein>
<name>A0ABX0V105_9HYPH</name>
<dbReference type="Pfam" id="PF02771">
    <property type="entry name" value="Acyl-CoA_dh_N"/>
    <property type="match status" value="1"/>
</dbReference>
<dbReference type="RefSeq" id="WP_166953690.1">
    <property type="nucleotide sequence ID" value="NZ_JAASQI010000006.1"/>
</dbReference>
<sequence length="388" mass="41005">MTTDTAPGGPAAAGTEPAIDMDAVLAEIRRRRLEFEVLRHVPQDVVRKLQQIGCYRAFVPREFGGDELSPADFCRLLERIAVADASTAWVASFGVSSVYLAGLPPERFAEIYGNDPDTVFAGALFPPQPARTNGDVLTVSGRWNYCSGVTGASLVGVGVKVEGWDDGGLPRMAVLPRGRVTVDENWDTIGLVATGSHDVVLEDAEIPRDWTFVRGGKSRREGTIFRYPSMAIAAQVLAVVGLGTAREALDVLAEMAGGDGSITGAPLLAKRAYVQAELARGEAALAGARGFFYDTIEDAWQTLLAGDELSQQQRIRLRLGATSAAHAGAEVARAAYVAGGTRSIVRHHPLGRAMNDAAAVAQHAFLGLGTWESAGGALLNQPGVPGYP</sequence>
<dbReference type="PIRSF" id="PIRSF016578">
    <property type="entry name" value="HsaA"/>
    <property type="match status" value="1"/>
</dbReference>
<keyword evidence="5" id="KW-1185">Reference proteome</keyword>
<evidence type="ECO:0000259" key="2">
    <source>
        <dbReference type="Pfam" id="PF02771"/>
    </source>
</evidence>
<dbReference type="EMBL" id="JAASQI010000006">
    <property type="protein sequence ID" value="NIJ58877.1"/>
    <property type="molecule type" value="Genomic_DNA"/>
</dbReference>
<reference evidence="4 5" key="1">
    <citation type="submission" date="2020-03" db="EMBL/GenBank/DDBJ databases">
        <title>Genomic Encyclopedia of Type Strains, Phase IV (KMG-IV): sequencing the most valuable type-strain genomes for metagenomic binning, comparative biology and taxonomic classification.</title>
        <authorList>
            <person name="Goeker M."/>
        </authorList>
    </citation>
    <scope>NUCLEOTIDE SEQUENCE [LARGE SCALE GENOMIC DNA]</scope>
    <source>
        <strain evidence="4 5">DSM 103870</strain>
    </source>
</reference>
<dbReference type="Gene3D" id="1.10.540.10">
    <property type="entry name" value="Acyl-CoA dehydrogenase/oxidase, N-terminal domain"/>
    <property type="match status" value="1"/>
</dbReference>
<dbReference type="Pfam" id="PF08028">
    <property type="entry name" value="Acyl-CoA_dh_2"/>
    <property type="match status" value="1"/>
</dbReference>
<dbReference type="InterPro" id="IPR013786">
    <property type="entry name" value="AcylCoA_DH/ox_N"/>
</dbReference>
<feature type="domain" description="Acyl-CoA dehydrogenase/oxidase N-terminal" evidence="2">
    <location>
        <begin position="27"/>
        <end position="95"/>
    </location>
</feature>
<dbReference type="PANTHER" id="PTHR43884">
    <property type="entry name" value="ACYL-COA DEHYDROGENASE"/>
    <property type="match status" value="1"/>
</dbReference>
<dbReference type="InterPro" id="IPR037069">
    <property type="entry name" value="AcylCoA_DH/ox_N_sf"/>
</dbReference>
<feature type="domain" description="Acyl-CoA dehydrogenase C-terminal" evidence="3">
    <location>
        <begin position="236"/>
        <end position="366"/>
    </location>
</feature>
<keyword evidence="1" id="KW-0560">Oxidoreductase</keyword>
<gene>
    <name evidence="4" type="ORF">FHS82_002732</name>
</gene>
<dbReference type="InterPro" id="IPR036250">
    <property type="entry name" value="AcylCo_DH-like_C"/>
</dbReference>
<proteinExistence type="predicted"/>
<evidence type="ECO:0000313" key="5">
    <source>
        <dbReference type="Proteomes" id="UP001429580"/>
    </source>
</evidence>
<dbReference type="Proteomes" id="UP001429580">
    <property type="component" value="Unassembled WGS sequence"/>
</dbReference>
<comment type="caution">
    <text evidence="4">The sequence shown here is derived from an EMBL/GenBank/DDBJ whole genome shotgun (WGS) entry which is preliminary data.</text>
</comment>
<evidence type="ECO:0000256" key="1">
    <source>
        <dbReference type="ARBA" id="ARBA00023002"/>
    </source>
</evidence>
<accession>A0ABX0V105</accession>
<dbReference type="SUPFAM" id="SSF47203">
    <property type="entry name" value="Acyl-CoA dehydrogenase C-terminal domain-like"/>
    <property type="match status" value="1"/>
</dbReference>
<dbReference type="InterPro" id="IPR009100">
    <property type="entry name" value="AcylCoA_DH/oxidase_NM_dom_sf"/>
</dbReference>
<dbReference type="PANTHER" id="PTHR43884:SF12">
    <property type="entry name" value="ISOVALERYL-COA DEHYDROGENASE, MITOCHONDRIAL-RELATED"/>
    <property type="match status" value="1"/>
</dbReference>